<dbReference type="Gene3D" id="3.30.565.10">
    <property type="entry name" value="Histidine kinase-like ATPase, C-terminal domain"/>
    <property type="match status" value="1"/>
</dbReference>
<dbReference type="AlphaFoldDB" id="A0A2N9LM76"/>
<dbReference type="InterPro" id="IPR004358">
    <property type="entry name" value="Sig_transdc_His_kin-like_C"/>
</dbReference>
<keyword evidence="11" id="KW-0902">Two-component regulatory system</keyword>
<keyword evidence="5" id="KW-0808">Transferase</keyword>
<evidence type="ECO:0000256" key="13">
    <source>
        <dbReference type="SAM" id="Phobius"/>
    </source>
</evidence>
<keyword evidence="4" id="KW-0597">Phosphoprotein</keyword>
<dbReference type="PRINTS" id="PR00344">
    <property type="entry name" value="BCTRLSENSOR"/>
</dbReference>
<evidence type="ECO:0000256" key="10">
    <source>
        <dbReference type="ARBA" id="ARBA00022989"/>
    </source>
</evidence>
<proteinExistence type="predicted"/>
<dbReference type="PANTHER" id="PTHR45569:SF1">
    <property type="entry name" value="SENSOR PROTEIN KDPD"/>
    <property type="match status" value="1"/>
</dbReference>
<dbReference type="InterPro" id="IPR036097">
    <property type="entry name" value="HisK_dim/P_sf"/>
</dbReference>
<dbReference type="EC" id="2.7.13.3" evidence="3"/>
<name>A0A2N9LM76_9BACT</name>
<dbReference type="PROSITE" id="PS50109">
    <property type="entry name" value="HIS_KIN"/>
    <property type="match status" value="1"/>
</dbReference>
<comment type="catalytic activity">
    <reaction evidence="1">
        <text>ATP + protein L-histidine = ADP + protein N-phospho-L-histidine.</text>
        <dbReference type="EC" id="2.7.13.3"/>
    </reaction>
</comment>
<dbReference type="GO" id="GO:0005524">
    <property type="term" value="F:ATP binding"/>
    <property type="evidence" value="ECO:0007669"/>
    <property type="project" value="UniProtKB-KW"/>
</dbReference>
<evidence type="ECO:0000256" key="8">
    <source>
        <dbReference type="ARBA" id="ARBA00022777"/>
    </source>
</evidence>
<evidence type="ECO:0000256" key="7">
    <source>
        <dbReference type="ARBA" id="ARBA00022741"/>
    </source>
</evidence>
<dbReference type="GO" id="GO:0000155">
    <property type="term" value="F:phosphorelay sensor kinase activity"/>
    <property type="evidence" value="ECO:0007669"/>
    <property type="project" value="InterPro"/>
</dbReference>
<dbReference type="CDD" id="cd00082">
    <property type="entry name" value="HisKA"/>
    <property type="match status" value="1"/>
</dbReference>
<evidence type="ECO:0000256" key="3">
    <source>
        <dbReference type="ARBA" id="ARBA00012438"/>
    </source>
</evidence>
<feature type="domain" description="Histidine kinase" evidence="14">
    <location>
        <begin position="247"/>
        <end position="461"/>
    </location>
</feature>
<dbReference type="Pfam" id="PF00512">
    <property type="entry name" value="HisKA"/>
    <property type="match status" value="1"/>
</dbReference>
<dbReference type="InterPro" id="IPR025201">
    <property type="entry name" value="KdpD_TM"/>
</dbReference>
<evidence type="ECO:0000259" key="14">
    <source>
        <dbReference type="PROSITE" id="PS50109"/>
    </source>
</evidence>
<dbReference type="Pfam" id="PF02518">
    <property type="entry name" value="HATPase_c"/>
    <property type="match status" value="1"/>
</dbReference>
<keyword evidence="9" id="KW-0067">ATP-binding</keyword>
<dbReference type="Gene3D" id="1.20.120.620">
    <property type="entry name" value="Backbone structure of the membrane domain of e. Coli histidine kinase receptor kdpd"/>
    <property type="match status" value="1"/>
</dbReference>
<dbReference type="InterPro" id="IPR038318">
    <property type="entry name" value="KdpD_sf"/>
</dbReference>
<dbReference type="SUPFAM" id="SSF55874">
    <property type="entry name" value="ATPase domain of HSP90 chaperone/DNA topoisomerase II/histidine kinase"/>
    <property type="match status" value="1"/>
</dbReference>
<sequence length="466" mass="51298">MVAVILLATLAHWFSWLHPEAGLLYLLVVVPIALLCGFRQAVIVSLAAVVAHSWFAVQERHFAIATDPANSISLVVFVLVALMVSRLSARVTAHARGAEIGERQMHDLYEFTRRTLQMNLHMEPGQELAELVHEIFELEAVAVFDADLHEVYQAGFWSVDPQEMAQNVYYFETSDDDPDLGMGRRVVRLGSVPIGSLVVRGDTNPLINNAIASLIAITFDRYRAFANESRIETERRTEQLRATVLDSLAHAYKTPLTAIRAASTGLGEMGHLSPGQANLVSLIDEQTTVLGELTTRLLTTARLDAGEVSIHVAPLSAGSLIEEVLAALKDRLASMKVSVEIEKEELVLQCDRQLMVMLLTQYIDNACKYSHFGSTITIRALTVGAEEIFSVHSYGPVIPMADRERIFDRYYRSSNYSNRAPGTGIGLSVAKRAAQVHGGYVWVTSDEQEGTTFFAAIPLTVEKASS</sequence>
<feature type="transmembrane region" description="Helical" evidence="13">
    <location>
        <begin position="69"/>
        <end position="89"/>
    </location>
</feature>
<organism evidence="15 16">
    <name type="scientific">Candidatus Sulfuritelmatomonas gaucii</name>
    <dbReference type="NCBI Taxonomy" id="2043161"/>
    <lineage>
        <taxon>Bacteria</taxon>
        <taxon>Pseudomonadati</taxon>
        <taxon>Acidobacteriota</taxon>
        <taxon>Terriglobia</taxon>
        <taxon>Terriglobales</taxon>
        <taxon>Acidobacteriaceae</taxon>
        <taxon>Candidatus Sulfuritelmatomonas</taxon>
    </lineage>
</organism>
<gene>
    <name evidence="15" type="ORF">SBA5_450028</name>
</gene>
<accession>A0A2N9LM76</accession>
<dbReference type="Proteomes" id="UP000239735">
    <property type="component" value="Unassembled WGS sequence"/>
</dbReference>
<evidence type="ECO:0000256" key="5">
    <source>
        <dbReference type="ARBA" id="ARBA00022679"/>
    </source>
</evidence>
<dbReference type="InterPro" id="IPR005467">
    <property type="entry name" value="His_kinase_dom"/>
</dbReference>
<evidence type="ECO:0000256" key="2">
    <source>
        <dbReference type="ARBA" id="ARBA00004141"/>
    </source>
</evidence>
<dbReference type="InterPro" id="IPR036890">
    <property type="entry name" value="HATPase_C_sf"/>
</dbReference>
<evidence type="ECO:0000256" key="1">
    <source>
        <dbReference type="ARBA" id="ARBA00000085"/>
    </source>
</evidence>
<keyword evidence="10 13" id="KW-1133">Transmembrane helix</keyword>
<dbReference type="SMART" id="SM00388">
    <property type="entry name" value="HisKA"/>
    <property type="match status" value="1"/>
</dbReference>
<evidence type="ECO:0000256" key="6">
    <source>
        <dbReference type="ARBA" id="ARBA00022692"/>
    </source>
</evidence>
<dbReference type="Gene3D" id="1.10.287.130">
    <property type="match status" value="1"/>
</dbReference>
<evidence type="ECO:0000313" key="16">
    <source>
        <dbReference type="Proteomes" id="UP000239735"/>
    </source>
</evidence>
<keyword evidence="7" id="KW-0547">Nucleotide-binding</keyword>
<reference evidence="16" key="1">
    <citation type="submission" date="2018-02" db="EMBL/GenBank/DDBJ databases">
        <authorList>
            <person name="Hausmann B."/>
        </authorList>
    </citation>
    <scope>NUCLEOTIDE SEQUENCE [LARGE SCALE GENOMIC DNA]</scope>
    <source>
        <strain evidence="16">Peat soil MAG SbA5</strain>
    </source>
</reference>
<evidence type="ECO:0000256" key="4">
    <source>
        <dbReference type="ARBA" id="ARBA00022553"/>
    </source>
</evidence>
<dbReference type="InterPro" id="IPR003661">
    <property type="entry name" value="HisK_dim/P_dom"/>
</dbReference>
<protein>
    <recommendedName>
        <fullName evidence="3">histidine kinase</fullName>
        <ecNumber evidence="3">2.7.13.3</ecNumber>
    </recommendedName>
</protein>
<dbReference type="SMART" id="SM00387">
    <property type="entry name" value="HATPase_c"/>
    <property type="match status" value="1"/>
</dbReference>
<dbReference type="SUPFAM" id="SSF47384">
    <property type="entry name" value="Homodimeric domain of signal transducing histidine kinase"/>
    <property type="match status" value="1"/>
</dbReference>
<evidence type="ECO:0000313" key="15">
    <source>
        <dbReference type="EMBL" id="SPE24370.1"/>
    </source>
</evidence>
<dbReference type="GO" id="GO:0005886">
    <property type="term" value="C:plasma membrane"/>
    <property type="evidence" value="ECO:0007669"/>
    <property type="project" value="TreeGrafter"/>
</dbReference>
<feature type="transmembrane region" description="Helical" evidence="13">
    <location>
        <begin position="29"/>
        <end position="57"/>
    </location>
</feature>
<evidence type="ECO:0000256" key="11">
    <source>
        <dbReference type="ARBA" id="ARBA00023012"/>
    </source>
</evidence>
<dbReference type="InterPro" id="IPR003594">
    <property type="entry name" value="HATPase_dom"/>
</dbReference>
<keyword evidence="12 13" id="KW-0472">Membrane</keyword>
<keyword evidence="6 13" id="KW-0812">Transmembrane</keyword>
<keyword evidence="8 15" id="KW-0418">Kinase</keyword>
<dbReference type="PANTHER" id="PTHR45569">
    <property type="entry name" value="SENSOR PROTEIN KDPD"/>
    <property type="match status" value="1"/>
</dbReference>
<dbReference type="Pfam" id="PF13493">
    <property type="entry name" value="DUF4118"/>
    <property type="match status" value="1"/>
</dbReference>
<comment type="subcellular location">
    <subcellularLocation>
        <location evidence="2">Membrane</location>
        <topology evidence="2">Multi-pass membrane protein</topology>
    </subcellularLocation>
</comment>
<evidence type="ECO:0000256" key="12">
    <source>
        <dbReference type="ARBA" id="ARBA00023136"/>
    </source>
</evidence>
<dbReference type="InterPro" id="IPR052023">
    <property type="entry name" value="Histidine_kinase_KdpD"/>
</dbReference>
<evidence type="ECO:0000256" key="9">
    <source>
        <dbReference type="ARBA" id="ARBA00022840"/>
    </source>
</evidence>
<dbReference type="EMBL" id="OKRB01000103">
    <property type="protein sequence ID" value="SPE24370.1"/>
    <property type="molecule type" value="Genomic_DNA"/>
</dbReference>